<dbReference type="Pfam" id="PF00005">
    <property type="entry name" value="ABC_tran"/>
    <property type="match status" value="1"/>
</dbReference>
<name>A0A2N0D1Q8_RHISU</name>
<dbReference type="InterPro" id="IPR000383">
    <property type="entry name" value="Xaa-Pro-like_dom"/>
</dbReference>
<dbReference type="Pfam" id="PF08530">
    <property type="entry name" value="PepX_C"/>
    <property type="match status" value="1"/>
</dbReference>
<keyword evidence="4" id="KW-0378">Hydrolase</keyword>
<evidence type="ECO:0000313" key="7">
    <source>
        <dbReference type="EMBL" id="PKA40026.1"/>
    </source>
</evidence>
<evidence type="ECO:0000256" key="1">
    <source>
        <dbReference type="ARBA" id="ARBA00005417"/>
    </source>
</evidence>
<dbReference type="GO" id="GO:0008239">
    <property type="term" value="F:dipeptidyl-peptidase activity"/>
    <property type="evidence" value="ECO:0007669"/>
    <property type="project" value="InterPro"/>
</dbReference>
<dbReference type="InterPro" id="IPR017871">
    <property type="entry name" value="ABC_transporter-like_CS"/>
</dbReference>
<dbReference type="PROSITE" id="PS50893">
    <property type="entry name" value="ABC_TRANSPORTER_2"/>
    <property type="match status" value="1"/>
</dbReference>
<dbReference type="InterPro" id="IPR005674">
    <property type="entry name" value="CocE/Ser_esterase"/>
</dbReference>
<evidence type="ECO:0000256" key="5">
    <source>
        <dbReference type="ARBA" id="ARBA00022840"/>
    </source>
</evidence>
<dbReference type="InterPro" id="IPR008979">
    <property type="entry name" value="Galactose-bd-like_sf"/>
</dbReference>
<organism evidence="7 8">
    <name type="scientific">Rhizobium sullae</name>
    <name type="common">Rhizobium hedysari</name>
    <dbReference type="NCBI Taxonomy" id="50338"/>
    <lineage>
        <taxon>Bacteria</taxon>
        <taxon>Pseudomonadati</taxon>
        <taxon>Pseudomonadota</taxon>
        <taxon>Alphaproteobacteria</taxon>
        <taxon>Hyphomicrobiales</taxon>
        <taxon>Rhizobiaceae</taxon>
        <taxon>Rhizobium/Agrobacterium group</taxon>
        <taxon>Rhizobium</taxon>
    </lineage>
</organism>
<reference evidence="7 8" key="1">
    <citation type="submission" date="2017-11" db="EMBL/GenBank/DDBJ databases">
        <authorList>
            <person name="Han C.G."/>
        </authorList>
    </citation>
    <scope>NUCLEOTIDE SEQUENCE [LARGE SCALE GENOMIC DNA]</scope>
    <source>
        <strain evidence="7 8">HCNT1</strain>
    </source>
</reference>
<dbReference type="Gene3D" id="1.10.3020.10">
    <property type="entry name" value="alpha-amino acid ester hydrolase ( Helical cap domain)"/>
    <property type="match status" value="1"/>
</dbReference>
<evidence type="ECO:0000256" key="4">
    <source>
        <dbReference type="ARBA" id="ARBA00022801"/>
    </source>
</evidence>
<keyword evidence="5" id="KW-0067">ATP-binding</keyword>
<dbReference type="AlphaFoldDB" id="A0A2N0D1Q8"/>
<accession>A0A2N0D1Q8</accession>
<dbReference type="GO" id="GO:0016887">
    <property type="term" value="F:ATP hydrolysis activity"/>
    <property type="evidence" value="ECO:0007669"/>
    <property type="project" value="InterPro"/>
</dbReference>
<dbReference type="RefSeq" id="WP_100772817.1">
    <property type="nucleotide sequence ID" value="NZ_PIQN01000023.1"/>
</dbReference>
<dbReference type="Pfam" id="PF02129">
    <property type="entry name" value="Peptidase_S15"/>
    <property type="match status" value="1"/>
</dbReference>
<dbReference type="SMART" id="SM00939">
    <property type="entry name" value="PepX_C"/>
    <property type="match status" value="1"/>
</dbReference>
<dbReference type="GO" id="GO:0015697">
    <property type="term" value="P:quaternary ammonium group transport"/>
    <property type="evidence" value="ECO:0007669"/>
    <property type="project" value="UniProtKB-ARBA"/>
</dbReference>
<dbReference type="EMBL" id="PIQN01000023">
    <property type="protein sequence ID" value="PKA40026.1"/>
    <property type="molecule type" value="Genomic_DNA"/>
</dbReference>
<dbReference type="InterPro" id="IPR003593">
    <property type="entry name" value="AAA+_ATPase"/>
</dbReference>
<dbReference type="Gene3D" id="3.40.50.300">
    <property type="entry name" value="P-loop containing nucleotide triphosphate hydrolases"/>
    <property type="match status" value="1"/>
</dbReference>
<dbReference type="SUPFAM" id="SSF52540">
    <property type="entry name" value="P-loop containing nucleoside triphosphate hydrolases"/>
    <property type="match status" value="1"/>
</dbReference>
<keyword evidence="3" id="KW-0547">Nucleotide-binding</keyword>
<dbReference type="GO" id="GO:0005524">
    <property type="term" value="F:ATP binding"/>
    <property type="evidence" value="ECO:0007669"/>
    <property type="project" value="UniProtKB-KW"/>
</dbReference>
<dbReference type="Gene3D" id="2.60.120.260">
    <property type="entry name" value="Galactose-binding domain-like"/>
    <property type="match status" value="1"/>
</dbReference>
<dbReference type="SUPFAM" id="SSF53474">
    <property type="entry name" value="alpha/beta-Hydrolases"/>
    <property type="match status" value="1"/>
</dbReference>
<feature type="domain" description="ABC transporter" evidence="6">
    <location>
        <begin position="545"/>
        <end position="775"/>
    </location>
</feature>
<protein>
    <recommendedName>
        <fullName evidence="6">ABC transporter domain-containing protein</fullName>
    </recommendedName>
</protein>
<dbReference type="PANTHER" id="PTHR42781">
    <property type="entry name" value="SPERMIDINE/PUTRESCINE IMPORT ATP-BINDING PROTEIN POTA"/>
    <property type="match status" value="1"/>
</dbReference>
<dbReference type="Proteomes" id="UP000232164">
    <property type="component" value="Unassembled WGS sequence"/>
</dbReference>
<dbReference type="SUPFAM" id="SSF49785">
    <property type="entry name" value="Galactose-binding domain-like"/>
    <property type="match status" value="1"/>
</dbReference>
<evidence type="ECO:0000256" key="3">
    <source>
        <dbReference type="ARBA" id="ARBA00022741"/>
    </source>
</evidence>
<gene>
    <name evidence="7" type="ORF">CWR43_29340</name>
</gene>
<evidence type="ECO:0000259" key="6">
    <source>
        <dbReference type="PROSITE" id="PS50893"/>
    </source>
</evidence>
<dbReference type="InterPro" id="IPR029058">
    <property type="entry name" value="AB_hydrolase_fold"/>
</dbReference>
<dbReference type="PANTHER" id="PTHR42781:SF4">
    <property type="entry name" value="SPERMIDINE_PUTRESCINE IMPORT ATP-BINDING PROTEIN POTA"/>
    <property type="match status" value="1"/>
</dbReference>
<proteinExistence type="inferred from homology"/>
<dbReference type="InterPro" id="IPR003439">
    <property type="entry name" value="ABC_transporter-like_ATP-bd"/>
</dbReference>
<keyword evidence="2" id="KW-0813">Transport</keyword>
<dbReference type="Gene3D" id="3.40.50.1820">
    <property type="entry name" value="alpha/beta hydrolase"/>
    <property type="match status" value="1"/>
</dbReference>
<evidence type="ECO:0000313" key="8">
    <source>
        <dbReference type="Proteomes" id="UP000232164"/>
    </source>
</evidence>
<dbReference type="STRING" id="1041146.GCA_000427985_04480"/>
<dbReference type="SMART" id="SM00382">
    <property type="entry name" value="AAA"/>
    <property type="match status" value="1"/>
</dbReference>
<dbReference type="PROSITE" id="PS00211">
    <property type="entry name" value="ABC_TRANSPORTER_1"/>
    <property type="match status" value="1"/>
</dbReference>
<comment type="caution">
    <text evidence="7">The sequence shown here is derived from an EMBL/GenBank/DDBJ whole genome shotgun (WGS) entry which is preliminary data.</text>
</comment>
<evidence type="ECO:0000256" key="2">
    <source>
        <dbReference type="ARBA" id="ARBA00022448"/>
    </source>
</evidence>
<sequence>MHHRTPHDVIGPTRAELVLRDGTVLVADIYRPANEDLYPVLLMRQPYGRAIASTVVLAHPSWYASQGYVVVVQDVRGCGESGGDFEAFIHEAEDGAQTLEWAANLPGSNGKLGLYGFSYQAMTQYLALAGKGSHRPDAIAPSMGSWMPRDDWAYEGNAFRFGVNVSWAAQMVKLEAARSGDAATYAALGAMGDAALRDCLVERPGLSHLCKWIEDDAAYWDAVSPGTLLKYDPLDIPALHTGGWADFLLQGTWAADAAFRAQNPETSHLVIGPWAHVPWNRMSGGTDMGPAAEFSVDRAQVEFFDFYLKGRGERPVAMRLFDMGSRTWQNLPSLPDISDETFFLSSSGLAAATVSDGRLGLEPSAGAIDTFVNDPFRPTPLIGGHLGTPAGFVDRSASDNRADVAVYTSAPFVTSRTFVGEAKVEVDIRTPSSGCDLCAALSLVTPHGAAKVVSTGYARIESAQQASASISLRPVCLTVPARHALRLSLQGAGSPAFEVHPGNGPFASVPDMAKRPIPISIHHGGTARSRLIMPKVQMTSNKHYLTLDNATAIYGDSVAVSGLTIEAAKGELLSLLGPSGCGKTTTLRMIAGFIRPSSGRIILGGEDISRRPVHTRNIGVVFQSYALFPHLTALDNVGFGLRMRHAGKAECREKAAAALDTVGLGAYYDRYPGQLSGGQQQRVALARALVIEPDVLLLDEPLSNLDAHLRADMRSEIRSLQQRLGITTVFVTHDQQEALAMSDRVAVMSKGLLMEIGSPVSLCDRPKSAFTASFLGARTVIKGRTEAGRFAAPGLTCDGAPEGATRLVLRASRLRLSDEPGPLHVSGTLVNAAFLGDTYEADIQSACGTIRLIVPSDMPPPPVGTSCSIQTQPGGATFI</sequence>
<dbReference type="NCBIfam" id="TIGR00976">
    <property type="entry name" value="CocE_NonD"/>
    <property type="match status" value="1"/>
</dbReference>
<dbReference type="InterPro" id="IPR050093">
    <property type="entry name" value="ABC_SmlMolc_Importer"/>
</dbReference>
<dbReference type="FunFam" id="3.40.50.300:FF:000425">
    <property type="entry name" value="Probable ABC transporter, ATP-binding subunit"/>
    <property type="match status" value="1"/>
</dbReference>
<reference evidence="7 8" key="2">
    <citation type="submission" date="2017-12" db="EMBL/GenBank/DDBJ databases">
        <title>Genome sequence of Rhizobium sullae HCNT1 isolated from Sulla coronaria nodules and featuring peculiar denitrification phenotypes.</title>
        <authorList>
            <person name="De Diego-Diaz B."/>
            <person name="Treu L."/>
            <person name="Campanaro S."/>
            <person name="Da Silva Duarte V."/>
            <person name="Basaglia M."/>
            <person name="Favaro L."/>
            <person name="Casella S."/>
            <person name="Squartini A."/>
        </authorList>
    </citation>
    <scope>NUCLEOTIDE SEQUENCE [LARGE SCALE GENOMIC DNA]</scope>
    <source>
        <strain evidence="7 8">HCNT1</strain>
    </source>
</reference>
<comment type="similarity">
    <text evidence="1">Belongs to the ABC transporter superfamily.</text>
</comment>
<dbReference type="InterPro" id="IPR027417">
    <property type="entry name" value="P-loop_NTPase"/>
</dbReference>
<dbReference type="InterPro" id="IPR013736">
    <property type="entry name" value="Xaa-Pro_dipept_C"/>
</dbReference>